<proteinExistence type="inferred from homology"/>
<comment type="caution">
    <text evidence="5">The sequence shown here is derived from an EMBL/GenBank/DDBJ whole genome shotgun (WGS) entry which is preliminary data.</text>
</comment>
<dbReference type="Pfam" id="PF01212">
    <property type="entry name" value="Beta_elim_lyase"/>
    <property type="match status" value="1"/>
</dbReference>
<dbReference type="Gene3D" id="3.40.640.10">
    <property type="entry name" value="Type I PLP-dependent aspartate aminotransferase-like (Major domain)"/>
    <property type="match status" value="1"/>
</dbReference>
<evidence type="ECO:0000256" key="2">
    <source>
        <dbReference type="ARBA" id="ARBA00006966"/>
    </source>
</evidence>
<evidence type="ECO:0000256" key="3">
    <source>
        <dbReference type="ARBA" id="ARBA00022898"/>
    </source>
</evidence>
<evidence type="ECO:0000256" key="1">
    <source>
        <dbReference type="ARBA" id="ARBA00001933"/>
    </source>
</evidence>
<protein>
    <submittedName>
        <fullName evidence="5">Threonine aldolase</fullName>
    </submittedName>
</protein>
<dbReference type="EMBL" id="DXFW01000035">
    <property type="protein sequence ID" value="HIX06403.1"/>
    <property type="molecule type" value="Genomic_DNA"/>
</dbReference>
<gene>
    <name evidence="5" type="ORF">H9865_09975</name>
</gene>
<evidence type="ECO:0000313" key="5">
    <source>
        <dbReference type="EMBL" id="HIX06403.1"/>
    </source>
</evidence>
<comment type="similarity">
    <text evidence="2">Belongs to the threonine aldolase family.</text>
</comment>
<feature type="domain" description="Aromatic amino acid beta-eliminating lyase/threonine aldolase" evidence="4">
    <location>
        <begin position="14"/>
        <end position="284"/>
    </location>
</feature>
<reference evidence="5" key="1">
    <citation type="journal article" date="2021" name="PeerJ">
        <title>Extensive microbial diversity within the chicken gut microbiome revealed by metagenomics and culture.</title>
        <authorList>
            <person name="Gilroy R."/>
            <person name="Ravi A."/>
            <person name="Getino M."/>
            <person name="Pursley I."/>
            <person name="Horton D.L."/>
            <person name="Alikhan N.F."/>
            <person name="Baker D."/>
            <person name="Gharbi K."/>
            <person name="Hall N."/>
            <person name="Watson M."/>
            <person name="Adriaenssens E.M."/>
            <person name="Foster-Nyarko E."/>
            <person name="Jarju S."/>
            <person name="Secka A."/>
            <person name="Antonio M."/>
            <person name="Oren A."/>
            <person name="Chaudhuri R.R."/>
            <person name="La Ragione R."/>
            <person name="Hildebrand F."/>
            <person name="Pallen M.J."/>
        </authorList>
    </citation>
    <scope>NUCLEOTIDE SEQUENCE</scope>
    <source>
        <strain evidence="5">2239</strain>
    </source>
</reference>
<dbReference type="InterPro" id="IPR015424">
    <property type="entry name" value="PyrdxlP-dep_Trfase"/>
</dbReference>
<dbReference type="GO" id="GO:0016829">
    <property type="term" value="F:lyase activity"/>
    <property type="evidence" value="ECO:0007669"/>
    <property type="project" value="InterPro"/>
</dbReference>
<dbReference type="PANTHER" id="PTHR48097:SF5">
    <property type="entry name" value="LOW SPECIFICITY L-THREONINE ALDOLASE"/>
    <property type="match status" value="1"/>
</dbReference>
<evidence type="ECO:0000313" key="6">
    <source>
        <dbReference type="Proteomes" id="UP000824193"/>
    </source>
</evidence>
<dbReference type="AlphaFoldDB" id="A0A9D1V5I2"/>
<dbReference type="GO" id="GO:0006520">
    <property type="term" value="P:amino acid metabolic process"/>
    <property type="evidence" value="ECO:0007669"/>
    <property type="project" value="InterPro"/>
</dbReference>
<name>A0A9D1V5I2_9FIRM</name>
<dbReference type="InterPro" id="IPR001597">
    <property type="entry name" value="ArAA_b-elim_lyase/Thr_aldolase"/>
</dbReference>
<dbReference type="InterPro" id="IPR015422">
    <property type="entry name" value="PyrdxlP-dep_Trfase_small"/>
</dbReference>
<comment type="cofactor">
    <cofactor evidence="1">
        <name>pyridoxal 5'-phosphate</name>
        <dbReference type="ChEBI" id="CHEBI:597326"/>
    </cofactor>
</comment>
<dbReference type="InterPro" id="IPR015421">
    <property type="entry name" value="PyrdxlP-dep_Trfase_major"/>
</dbReference>
<accession>A0A9D1V5I2</accession>
<dbReference type="SUPFAM" id="SSF53383">
    <property type="entry name" value="PLP-dependent transferases"/>
    <property type="match status" value="1"/>
</dbReference>
<sequence>MYRFTNDYSEGAHPSILEAMAATNLEGNFGYGCDPHCENAAALIRKKIARPDADVHFFVGGTQTNATCICAFLRPHEAAIAAHSGHICVHETGAVEATGHKCIAMPAAPGGKLTPELVRQAVAAHPDEHMVKPRLVYVSNTTEVGGVYTTEELKALRAVCDELGLLLYLDGARLASALACGGASLEDLGALCDAFYIGGTKNGALFGEAVCIMNPALKPDFRYILKQHGGMLAKGWLLGVQFEQLMQNGLFEQLGEHSTRLARQLAEGLKDLGVEFMFESPSNQIFPILPDEVLKKLEGAFHWEVNAELEGGRSCVRLVCSWATEEAAVTAFLLAVEGALKDCPACM</sequence>
<dbReference type="PANTHER" id="PTHR48097">
    <property type="entry name" value="L-THREONINE ALDOLASE-RELATED"/>
    <property type="match status" value="1"/>
</dbReference>
<reference evidence="5" key="2">
    <citation type="submission" date="2021-04" db="EMBL/GenBank/DDBJ databases">
        <authorList>
            <person name="Gilroy R."/>
        </authorList>
    </citation>
    <scope>NUCLEOTIDE SEQUENCE</scope>
    <source>
        <strain evidence="5">2239</strain>
    </source>
</reference>
<dbReference type="Gene3D" id="3.90.1150.10">
    <property type="entry name" value="Aspartate Aminotransferase, domain 1"/>
    <property type="match status" value="1"/>
</dbReference>
<dbReference type="Proteomes" id="UP000824193">
    <property type="component" value="Unassembled WGS sequence"/>
</dbReference>
<evidence type="ECO:0000259" key="4">
    <source>
        <dbReference type="Pfam" id="PF01212"/>
    </source>
</evidence>
<keyword evidence="3" id="KW-0663">Pyridoxal phosphate</keyword>
<organism evidence="5 6">
    <name type="scientific">Candidatus Allofournierella pullicola</name>
    <dbReference type="NCBI Taxonomy" id="2838596"/>
    <lineage>
        <taxon>Bacteria</taxon>
        <taxon>Bacillati</taxon>
        <taxon>Bacillota</taxon>
        <taxon>Clostridia</taxon>
        <taxon>Eubacteriales</taxon>
        <taxon>Oscillospiraceae</taxon>
        <taxon>Allofournierella</taxon>
    </lineage>
</organism>